<dbReference type="Proteomes" id="UP000602759">
    <property type="component" value="Unassembled WGS sequence"/>
</dbReference>
<accession>A0ABR7YQM0</accession>
<keyword evidence="1" id="KW-1133">Transmembrane helix</keyword>
<organism evidence="2 3">
    <name type="scientific">Sphingobacterium micropteri</name>
    <dbReference type="NCBI Taxonomy" id="2763501"/>
    <lineage>
        <taxon>Bacteria</taxon>
        <taxon>Pseudomonadati</taxon>
        <taxon>Bacteroidota</taxon>
        <taxon>Sphingobacteriia</taxon>
        <taxon>Sphingobacteriales</taxon>
        <taxon>Sphingobacteriaceae</taxon>
        <taxon>Sphingobacterium</taxon>
    </lineage>
</organism>
<gene>
    <name evidence="2" type="ORF">H8B06_12465</name>
</gene>
<keyword evidence="3" id="KW-1185">Reference proteome</keyword>
<evidence type="ECO:0000256" key="1">
    <source>
        <dbReference type="SAM" id="Phobius"/>
    </source>
</evidence>
<comment type="caution">
    <text evidence="2">The sequence shown here is derived from an EMBL/GenBank/DDBJ whole genome shotgun (WGS) entry which is preliminary data.</text>
</comment>
<proteinExistence type="predicted"/>
<dbReference type="EMBL" id="JACOIK010000008">
    <property type="protein sequence ID" value="MBD1433644.1"/>
    <property type="molecule type" value="Genomic_DNA"/>
</dbReference>
<keyword evidence="1" id="KW-0472">Membrane</keyword>
<evidence type="ECO:0000313" key="3">
    <source>
        <dbReference type="Proteomes" id="UP000602759"/>
    </source>
</evidence>
<sequence>MGKRVKSIYAVPAQVVTNIIINTTSATIVMVVYGVLLMTSSFQFSIQKTTKDMPYFIQG</sequence>
<name>A0ABR7YQM0_9SPHI</name>
<keyword evidence="1" id="KW-0812">Transmembrane</keyword>
<feature type="transmembrane region" description="Helical" evidence="1">
    <location>
        <begin position="19"/>
        <end position="38"/>
    </location>
</feature>
<protein>
    <submittedName>
        <fullName evidence="2">Uncharacterized protein</fullName>
    </submittedName>
</protein>
<dbReference type="RefSeq" id="WP_190994598.1">
    <property type="nucleotide sequence ID" value="NZ_JACOIK010000008.1"/>
</dbReference>
<reference evidence="2 3" key="1">
    <citation type="submission" date="2020-08" db="EMBL/GenBank/DDBJ databases">
        <title>Sphingobacterium sp. DN00404 isolated from aquaculture water.</title>
        <authorList>
            <person name="Zhang M."/>
        </authorList>
    </citation>
    <scope>NUCLEOTIDE SEQUENCE [LARGE SCALE GENOMIC DNA]</scope>
    <source>
        <strain evidence="2 3">DN00404</strain>
    </source>
</reference>
<evidence type="ECO:0000313" key="2">
    <source>
        <dbReference type="EMBL" id="MBD1433644.1"/>
    </source>
</evidence>